<evidence type="ECO:0000313" key="2">
    <source>
        <dbReference type="EMBL" id="GGX69072.1"/>
    </source>
</evidence>
<evidence type="ECO:0000259" key="1">
    <source>
        <dbReference type="Pfam" id="PF03235"/>
    </source>
</evidence>
<sequence>MILNNELQPERMTISAISAKFSDGEIFVDDDYQRRSVWVEKNKIRLLESVLTGYPMPEVYFWQGEPEPTTGKITLSIVDGQQRIRAITEYITNEFKLTKSALDRQNQSEEFVGKLFSDLKSEDKNKIWNYRLNVRVIPYTVTRDEIIRLFLRLNETDKSLNPQELRNAKFNGKFIQAAIAVADNDFWKKWSVFTPAIIRRMTDVTICSQFLAFFRVGLQGEITQKAINGLYDQFNDKYSQKNSDIEKCNNTLEFIDKIFSTNDDIVKFFKSQVHFYPLFIGSYIFLEKSRPIDISALSANLVKFAKLYRERGSLSSNTINEYWGASNEGTSRRSNREIRVNTILNVLENGT</sequence>
<name>A0A918KMB2_9PROT</name>
<dbReference type="Proteomes" id="UP000600865">
    <property type="component" value="Unassembled WGS sequence"/>
</dbReference>
<reference evidence="2 3" key="1">
    <citation type="journal article" date="2014" name="Int. J. Syst. Evol. Microbiol.">
        <title>Complete genome sequence of Corynebacterium casei LMG S-19264T (=DSM 44701T), isolated from a smear-ripened cheese.</title>
        <authorList>
            <consortium name="US DOE Joint Genome Institute (JGI-PGF)"/>
            <person name="Walter F."/>
            <person name="Albersmeier A."/>
            <person name="Kalinowski J."/>
            <person name="Ruckert C."/>
        </authorList>
    </citation>
    <scope>NUCLEOTIDE SEQUENCE [LARGE SCALE GENOMIC DNA]</scope>
    <source>
        <strain evidence="2 3">KCTC 23968</strain>
    </source>
</reference>
<evidence type="ECO:0000313" key="3">
    <source>
        <dbReference type="Proteomes" id="UP000600865"/>
    </source>
</evidence>
<protein>
    <recommendedName>
        <fullName evidence="1">GmrSD restriction endonucleases N-terminal domain-containing protein</fullName>
    </recommendedName>
</protein>
<dbReference type="AlphaFoldDB" id="A0A918KMB2"/>
<feature type="domain" description="GmrSD restriction endonucleases N-terminal" evidence="1">
    <location>
        <begin position="21"/>
        <end position="170"/>
    </location>
</feature>
<dbReference type="PANTHER" id="PTHR39639">
    <property type="entry name" value="CHROMOSOME 16, WHOLE GENOME SHOTGUN SEQUENCE"/>
    <property type="match status" value="1"/>
</dbReference>
<dbReference type="RefSeq" id="WP_189584782.1">
    <property type="nucleotide sequence ID" value="NZ_BMYV01000002.1"/>
</dbReference>
<proteinExistence type="predicted"/>
<accession>A0A918KMB2</accession>
<comment type="caution">
    <text evidence="2">The sequence shown here is derived from an EMBL/GenBank/DDBJ whole genome shotgun (WGS) entry which is preliminary data.</text>
</comment>
<dbReference type="Pfam" id="PF03235">
    <property type="entry name" value="GmrSD_N"/>
    <property type="match status" value="1"/>
</dbReference>
<organism evidence="2 3">
    <name type="scientific">Litorimonas cladophorae</name>
    <dbReference type="NCBI Taxonomy" id="1220491"/>
    <lineage>
        <taxon>Bacteria</taxon>
        <taxon>Pseudomonadati</taxon>
        <taxon>Pseudomonadota</taxon>
        <taxon>Alphaproteobacteria</taxon>
        <taxon>Maricaulales</taxon>
        <taxon>Robiginitomaculaceae</taxon>
    </lineage>
</organism>
<dbReference type="EMBL" id="BMYV01000002">
    <property type="protein sequence ID" value="GGX69072.1"/>
    <property type="molecule type" value="Genomic_DNA"/>
</dbReference>
<gene>
    <name evidence="2" type="ORF">GCM10011309_18720</name>
</gene>
<dbReference type="PANTHER" id="PTHR39639:SF1">
    <property type="entry name" value="DUF262 DOMAIN-CONTAINING PROTEIN"/>
    <property type="match status" value="1"/>
</dbReference>
<keyword evidence="3" id="KW-1185">Reference proteome</keyword>
<dbReference type="InterPro" id="IPR004919">
    <property type="entry name" value="GmrSD_N"/>
</dbReference>